<dbReference type="SMART" id="SM00361">
    <property type="entry name" value="RRM_1"/>
    <property type="match status" value="1"/>
</dbReference>
<dbReference type="PANTHER" id="PTHR46259:SF1">
    <property type="entry name" value="ZINC FINGER CCHC-TYPE AND RNA-BINDING MOTIF-CONTAINING PROTEIN 1"/>
    <property type="match status" value="1"/>
</dbReference>
<dbReference type="Pfam" id="PF00098">
    <property type="entry name" value="zf-CCHC"/>
    <property type="match status" value="1"/>
</dbReference>
<dbReference type="InterPro" id="IPR001878">
    <property type="entry name" value="Znf_CCHC"/>
</dbReference>
<gene>
    <name evidence="6" type="ORF">WN944_018566</name>
</gene>
<evidence type="ECO:0000313" key="7">
    <source>
        <dbReference type="Proteomes" id="UP001428341"/>
    </source>
</evidence>
<evidence type="ECO:0000313" key="6">
    <source>
        <dbReference type="EMBL" id="KAK9187175.1"/>
    </source>
</evidence>
<evidence type="ECO:0000259" key="5">
    <source>
        <dbReference type="PROSITE" id="PS50158"/>
    </source>
</evidence>
<keyword evidence="1" id="KW-0863">Zinc-finger</keyword>
<dbReference type="SUPFAM" id="SSF57756">
    <property type="entry name" value="Retrovirus zinc finger-like domains"/>
    <property type="match status" value="1"/>
</dbReference>
<dbReference type="InterPro" id="IPR036875">
    <property type="entry name" value="Znf_CCHC_sf"/>
</dbReference>
<dbReference type="PROSITE" id="PS50102">
    <property type="entry name" value="RRM"/>
    <property type="match status" value="1"/>
</dbReference>
<keyword evidence="2" id="KW-0694">RNA-binding</keyword>
<feature type="domain" description="CCHC-type" evidence="5">
    <location>
        <begin position="156"/>
        <end position="172"/>
    </location>
</feature>
<keyword evidence="1" id="KW-0479">Metal-binding</keyword>
<dbReference type="SMART" id="SM00360">
    <property type="entry name" value="RRM"/>
    <property type="match status" value="1"/>
</dbReference>
<dbReference type="Gene3D" id="3.30.70.330">
    <property type="match status" value="1"/>
</dbReference>
<comment type="caution">
    <text evidence="6">The sequence shown here is derived from an EMBL/GenBank/DDBJ whole genome shotgun (WGS) entry which is preliminary data.</text>
</comment>
<evidence type="ECO:0000256" key="2">
    <source>
        <dbReference type="PROSITE-ProRule" id="PRU00176"/>
    </source>
</evidence>
<dbReference type="SUPFAM" id="SSF54928">
    <property type="entry name" value="RNA-binding domain, RBD"/>
    <property type="match status" value="1"/>
</dbReference>
<name>A0AAP0QEB2_9ROSI</name>
<dbReference type="Gene3D" id="4.10.60.10">
    <property type="entry name" value="Zinc finger, CCHC-type"/>
    <property type="match status" value="1"/>
</dbReference>
<dbReference type="AlphaFoldDB" id="A0AAP0QEB2"/>
<feature type="region of interest" description="Disordered" evidence="3">
    <location>
        <begin position="23"/>
        <end position="57"/>
    </location>
</feature>
<proteinExistence type="predicted"/>
<sequence length="299" mass="32931">MAKKKKNKSDSDEEDDTFYYRYASTGNAPANPSSSSLADVTSSGPHKKSKGSGGLAPSKSTVYVSNLDYALTNSDLHTLFSTFGKIARVTVLKDRATRKSRGVAFIQFVQIPDALSAARAIHGKVLNGRTVTASIAADNGRASSFIKKRVYKDKSRCYECGDEGHLSYECPRNQLGPRERPMPKKLRRRSDGEDESEFDDGGWASVVDGGAEERLLLMGENESEEKRKKAKRKMLLVLFKPWENDGGSKVLTLKRCFFVIQSCKSNGGLVESASSGCFIQLCKNNGDLEVFVWQVLLAF</sequence>
<dbReference type="InterPro" id="IPR044598">
    <property type="entry name" value="ZCRB1"/>
</dbReference>
<evidence type="ECO:0000256" key="3">
    <source>
        <dbReference type="SAM" id="MobiDB-lite"/>
    </source>
</evidence>
<keyword evidence="7" id="KW-1185">Reference proteome</keyword>
<accession>A0AAP0QEB2</accession>
<dbReference type="GO" id="GO:0000398">
    <property type="term" value="P:mRNA splicing, via spliceosome"/>
    <property type="evidence" value="ECO:0007669"/>
    <property type="project" value="InterPro"/>
</dbReference>
<dbReference type="Proteomes" id="UP001428341">
    <property type="component" value="Unassembled WGS sequence"/>
</dbReference>
<dbReference type="InterPro" id="IPR000504">
    <property type="entry name" value="RRM_dom"/>
</dbReference>
<dbReference type="FunFam" id="4.10.60.10:FF:000025">
    <property type="entry name" value="U11/U12 small nuclear ribonucleoprotein 31 kDa protein-like"/>
    <property type="match status" value="1"/>
</dbReference>
<organism evidence="6 7">
    <name type="scientific">Citrus x changshan-huyou</name>
    <dbReference type="NCBI Taxonomy" id="2935761"/>
    <lineage>
        <taxon>Eukaryota</taxon>
        <taxon>Viridiplantae</taxon>
        <taxon>Streptophyta</taxon>
        <taxon>Embryophyta</taxon>
        <taxon>Tracheophyta</taxon>
        <taxon>Spermatophyta</taxon>
        <taxon>Magnoliopsida</taxon>
        <taxon>eudicotyledons</taxon>
        <taxon>Gunneridae</taxon>
        <taxon>Pentapetalae</taxon>
        <taxon>rosids</taxon>
        <taxon>malvids</taxon>
        <taxon>Sapindales</taxon>
        <taxon>Rutaceae</taxon>
        <taxon>Aurantioideae</taxon>
        <taxon>Citrus</taxon>
    </lineage>
</organism>
<dbReference type="GO" id="GO:0003723">
    <property type="term" value="F:RNA binding"/>
    <property type="evidence" value="ECO:0007669"/>
    <property type="project" value="UniProtKB-UniRule"/>
</dbReference>
<keyword evidence="1" id="KW-0862">Zinc</keyword>
<reference evidence="6 7" key="1">
    <citation type="submission" date="2024-05" db="EMBL/GenBank/DDBJ databases">
        <title>Haplotype-resolved chromosome-level genome assembly of Huyou (Citrus changshanensis).</title>
        <authorList>
            <person name="Miao C."/>
            <person name="Chen W."/>
            <person name="Wu Y."/>
            <person name="Wang L."/>
            <person name="Zhao S."/>
            <person name="Grierson D."/>
            <person name="Xu C."/>
            <person name="Chen K."/>
        </authorList>
    </citation>
    <scope>NUCLEOTIDE SEQUENCE [LARGE SCALE GENOMIC DNA]</scope>
    <source>
        <strain evidence="6">01-14</strain>
        <tissue evidence="6">Leaf</tissue>
    </source>
</reference>
<dbReference type="InterPro" id="IPR003954">
    <property type="entry name" value="RRM_euk-type"/>
</dbReference>
<feature type="compositionally biased region" description="Low complexity" evidence="3">
    <location>
        <begin position="27"/>
        <end position="36"/>
    </location>
</feature>
<dbReference type="GO" id="GO:0008270">
    <property type="term" value="F:zinc ion binding"/>
    <property type="evidence" value="ECO:0007669"/>
    <property type="project" value="UniProtKB-KW"/>
</dbReference>
<evidence type="ECO:0000256" key="1">
    <source>
        <dbReference type="PROSITE-ProRule" id="PRU00047"/>
    </source>
</evidence>
<dbReference type="InterPro" id="IPR012677">
    <property type="entry name" value="Nucleotide-bd_a/b_plait_sf"/>
</dbReference>
<dbReference type="GO" id="GO:0005689">
    <property type="term" value="C:U12-type spliceosomal complex"/>
    <property type="evidence" value="ECO:0007669"/>
    <property type="project" value="InterPro"/>
</dbReference>
<protein>
    <submittedName>
        <fullName evidence="6">Uncharacterized protein</fullName>
    </submittedName>
</protein>
<dbReference type="InterPro" id="IPR035979">
    <property type="entry name" value="RBD_domain_sf"/>
</dbReference>
<dbReference type="EMBL" id="JBCGBO010000007">
    <property type="protein sequence ID" value="KAK9187175.1"/>
    <property type="molecule type" value="Genomic_DNA"/>
</dbReference>
<feature type="domain" description="RRM" evidence="4">
    <location>
        <begin position="60"/>
        <end position="138"/>
    </location>
</feature>
<dbReference type="SMART" id="SM00343">
    <property type="entry name" value="ZnF_C2HC"/>
    <property type="match status" value="1"/>
</dbReference>
<dbReference type="Pfam" id="PF00076">
    <property type="entry name" value="RRM_1"/>
    <property type="match status" value="1"/>
</dbReference>
<feature type="region of interest" description="Disordered" evidence="3">
    <location>
        <begin position="172"/>
        <end position="200"/>
    </location>
</feature>
<dbReference type="PROSITE" id="PS50158">
    <property type="entry name" value="ZF_CCHC"/>
    <property type="match status" value="1"/>
</dbReference>
<dbReference type="PANTHER" id="PTHR46259">
    <property type="entry name" value="ZINC FINGER CCHC-TYPE AND RNA-BINDING MOTIF-CONTAINING PROTEIN 1"/>
    <property type="match status" value="1"/>
</dbReference>
<evidence type="ECO:0000259" key="4">
    <source>
        <dbReference type="PROSITE" id="PS50102"/>
    </source>
</evidence>